<sequence length="481" mass="54641">MKSQINDVKTCIDMSLKVIRMYDWLLDLYVLDFFVDNHWYRLPKSWQKNLDEIALEQLGNILSEKPTNHIFPLSLLALIATVKALGLPRKNSKTIKKDVTQIADQCGTYSKIKNLFLKHVKLKKRHEVSVMAEIVTDVALKSRCNAVIDFGSGLGHLVRMLAYKNKLYTAGIECQKQLTEEARKLDLEFEYTARKYTKEEFTPNLHRPIHYNISLSSHEQLQHLPLPTHMTNYGLIGLHPCGDLGLLLLKHFICSDQVKFICVVGCCYTKLTAEGYPISNYVKELKGDLSFVSREIACHAIEMYSERLRQGLYEDLKVHAYRAALEKILVEHNPKLKHAPVRSLKHTQDLSFEKYCSLAVEKLCLRWPLPDVSARDVSAGEVSARDVSVQGVSARDVSARDVSARDVSACGVSAGAEKVREWRRVVVVYTLRLALAPLVETVLLLDRLLFVLEHGLSCEIRPIFDPKLSPRNHVIIATKPN</sequence>
<dbReference type="OrthoDB" id="5875367at2759"/>
<dbReference type="PANTHER" id="PTHR12496">
    <property type="entry name" value="CGI-41 METHYLTRANSFERASE"/>
    <property type="match status" value="1"/>
</dbReference>
<dbReference type="PANTHER" id="PTHR12496:SF2">
    <property type="entry name" value="METHYLTRANSFERASE-LIKE PROTEIN 25B"/>
    <property type="match status" value="1"/>
</dbReference>
<dbReference type="InterPro" id="IPR025714">
    <property type="entry name" value="Methyltranfer_dom"/>
</dbReference>
<dbReference type="KEGG" id="bman:114247471"/>
<keyword evidence="2" id="KW-1185">Reference proteome</keyword>
<dbReference type="Proteomes" id="UP000504629">
    <property type="component" value="Unplaced"/>
</dbReference>
<dbReference type="AlphaFoldDB" id="A0A6J2K2W7"/>
<dbReference type="RefSeq" id="XP_028036255.1">
    <property type="nucleotide sequence ID" value="XM_028180454.1"/>
</dbReference>
<accession>A0A6J2K2W7</accession>
<evidence type="ECO:0000259" key="1">
    <source>
        <dbReference type="Pfam" id="PF13679"/>
    </source>
</evidence>
<name>A0A6J2K2W7_BOMMA</name>
<feature type="domain" description="Methyltransferase" evidence="1">
    <location>
        <begin position="123"/>
        <end position="273"/>
    </location>
</feature>
<proteinExistence type="predicted"/>
<dbReference type="Pfam" id="PF13679">
    <property type="entry name" value="Methyltransf_32"/>
    <property type="match status" value="1"/>
</dbReference>
<dbReference type="GeneID" id="114247471"/>
<dbReference type="InterPro" id="IPR052220">
    <property type="entry name" value="METTL25"/>
</dbReference>
<reference evidence="3" key="1">
    <citation type="submission" date="2025-08" db="UniProtKB">
        <authorList>
            <consortium name="RefSeq"/>
        </authorList>
    </citation>
    <scope>IDENTIFICATION</scope>
    <source>
        <tissue evidence="3">Silk gland</tissue>
    </source>
</reference>
<evidence type="ECO:0000313" key="3">
    <source>
        <dbReference type="RefSeq" id="XP_028036255.1"/>
    </source>
</evidence>
<gene>
    <name evidence="3" type="primary">LOC114247471</name>
</gene>
<protein>
    <submittedName>
        <fullName evidence="3">Protein RRNAD1</fullName>
    </submittedName>
</protein>
<organism evidence="2 3">
    <name type="scientific">Bombyx mandarina</name>
    <name type="common">Wild silk moth</name>
    <name type="synonym">Wild silkworm</name>
    <dbReference type="NCBI Taxonomy" id="7092"/>
    <lineage>
        <taxon>Eukaryota</taxon>
        <taxon>Metazoa</taxon>
        <taxon>Ecdysozoa</taxon>
        <taxon>Arthropoda</taxon>
        <taxon>Hexapoda</taxon>
        <taxon>Insecta</taxon>
        <taxon>Pterygota</taxon>
        <taxon>Neoptera</taxon>
        <taxon>Endopterygota</taxon>
        <taxon>Lepidoptera</taxon>
        <taxon>Glossata</taxon>
        <taxon>Ditrysia</taxon>
        <taxon>Bombycoidea</taxon>
        <taxon>Bombycidae</taxon>
        <taxon>Bombycinae</taxon>
        <taxon>Bombyx</taxon>
    </lineage>
</organism>
<evidence type="ECO:0000313" key="2">
    <source>
        <dbReference type="Proteomes" id="UP000504629"/>
    </source>
</evidence>